<dbReference type="AlphaFoldDB" id="A0A933IBZ2"/>
<dbReference type="EMBL" id="JACQXR010000142">
    <property type="protein sequence ID" value="MBI4727635.1"/>
    <property type="molecule type" value="Genomic_DNA"/>
</dbReference>
<dbReference type="SMART" id="SM00481">
    <property type="entry name" value="POLIIIAc"/>
    <property type="match status" value="1"/>
</dbReference>
<dbReference type="Gene3D" id="3.20.20.140">
    <property type="entry name" value="Metal-dependent hydrolases"/>
    <property type="match status" value="1"/>
</dbReference>
<name>A0A933IBZ2_UNCT6</name>
<dbReference type="InterPro" id="IPR003141">
    <property type="entry name" value="Pol/His_phosphatase_N"/>
</dbReference>
<dbReference type="Pfam" id="PF13263">
    <property type="entry name" value="PHP_C"/>
    <property type="match status" value="1"/>
</dbReference>
<feature type="domain" description="Polymerase/histidinol phosphatase N-terminal" evidence="1">
    <location>
        <begin position="4"/>
        <end position="71"/>
    </location>
</feature>
<dbReference type="SUPFAM" id="SSF89550">
    <property type="entry name" value="PHP domain-like"/>
    <property type="match status" value="1"/>
</dbReference>
<dbReference type="InterPro" id="IPR052018">
    <property type="entry name" value="PHP_domain"/>
</dbReference>
<dbReference type="InterPro" id="IPR016195">
    <property type="entry name" value="Pol/histidinol_Pase-like"/>
</dbReference>
<proteinExistence type="predicted"/>
<gene>
    <name evidence="2" type="ORF">HY768_10540</name>
</gene>
<protein>
    <submittedName>
        <fullName evidence="2">PHP domain-containing protein</fullName>
    </submittedName>
</protein>
<dbReference type="InterPro" id="IPR004013">
    <property type="entry name" value="PHP_dom"/>
</dbReference>
<dbReference type="PANTHER" id="PTHR42924">
    <property type="entry name" value="EXONUCLEASE"/>
    <property type="match status" value="1"/>
</dbReference>
<dbReference type="NCBIfam" id="NF038032">
    <property type="entry name" value="CehA_McbA_metalo"/>
    <property type="match status" value="1"/>
</dbReference>
<comment type="caution">
    <text evidence="2">The sequence shown here is derived from an EMBL/GenBank/DDBJ whole genome shotgun (WGS) entry which is preliminary data.</text>
</comment>
<organism evidence="2 3">
    <name type="scientific">candidate division TA06 bacterium</name>
    <dbReference type="NCBI Taxonomy" id="2250710"/>
    <lineage>
        <taxon>Bacteria</taxon>
        <taxon>Bacteria division TA06</taxon>
    </lineage>
</organism>
<reference evidence="2" key="1">
    <citation type="submission" date="2020-07" db="EMBL/GenBank/DDBJ databases">
        <title>Huge and variable diversity of episymbiotic CPR bacteria and DPANN archaea in groundwater ecosystems.</title>
        <authorList>
            <person name="He C.Y."/>
            <person name="Keren R."/>
            <person name="Whittaker M."/>
            <person name="Farag I.F."/>
            <person name="Doudna J."/>
            <person name="Cate J.H.D."/>
            <person name="Banfield J.F."/>
        </authorList>
    </citation>
    <scope>NUCLEOTIDE SEQUENCE</scope>
    <source>
        <strain evidence="2">NC_groundwater_1520_Pr4_B-0.1um_53_5</strain>
    </source>
</reference>
<accession>A0A933IBZ2</accession>
<evidence type="ECO:0000313" key="2">
    <source>
        <dbReference type="EMBL" id="MBI4727635.1"/>
    </source>
</evidence>
<dbReference type="Proteomes" id="UP000736328">
    <property type="component" value="Unassembled WGS sequence"/>
</dbReference>
<sequence length="237" mass="25263">MGKADLHIHTNHSDGSATAAQVLHRAGELGLDTIAVTDHNEIAGAIKARELAERWGLKIDVILGEEITTSEGHVVGLFLKERIRPLMTARATVDEIHRQGGLAVAVHPFSLWLKLFNCGGVGRLAEWLQFDAIEVANGALTETFSNRYTKAYNNKVAKLAGVGGSDAHTIEALGQAYTVFPGRGAAWLRNAITHKATKAVISGSQVRALLDFIGDHLKGKLALYGSQGGALDQAVVS</sequence>
<dbReference type="GO" id="GO:0035312">
    <property type="term" value="F:5'-3' DNA exonuclease activity"/>
    <property type="evidence" value="ECO:0007669"/>
    <property type="project" value="TreeGrafter"/>
</dbReference>
<dbReference type="PANTHER" id="PTHR42924:SF3">
    <property type="entry name" value="POLYMERASE_HISTIDINOL PHOSPHATASE N-TERMINAL DOMAIN-CONTAINING PROTEIN"/>
    <property type="match status" value="1"/>
</dbReference>
<dbReference type="CDD" id="cd07432">
    <property type="entry name" value="PHP_HisPPase"/>
    <property type="match status" value="1"/>
</dbReference>
<dbReference type="GO" id="GO:0004534">
    <property type="term" value="F:5'-3' RNA exonuclease activity"/>
    <property type="evidence" value="ECO:0007669"/>
    <property type="project" value="TreeGrafter"/>
</dbReference>
<evidence type="ECO:0000259" key="1">
    <source>
        <dbReference type="SMART" id="SM00481"/>
    </source>
</evidence>
<evidence type="ECO:0000313" key="3">
    <source>
        <dbReference type="Proteomes" id="UP000736328"/>
    </source>
</evidence>
<dbReference type="Pfam" id="PF02811">
    <property type="entry name" value="PHP"/>
    <property type="match status" value="1"/>
</dbReference>